<proteinExistence type="predicted"/>
<keyword evidence="1" id="KW-0614">Plasmid</keyword>
<dbReference type="Gene3D" id="3.40.50.300">
    <property type="entry name" value="P-loop containing nucleotide triphosphate hydrolases"/>
    <property type="match status" value="1"/>
</dbReference>
<dbReference type="EMBL" id="KT271770">
    <property type="protein sequence ID" value="ALK43943.1"/>
    <property type="molecule type" value="Genomic_DNA"/>
</dbReference>
<name>A0A140AYP6_LEGPN</name>
<reference evidence="1" key="1">
    <citation type="journal article" date="2016" name="Cell. Microbiol.">
        <title>Active and Adaptive Legionella CRISPR-Cas reveals a recurrent challenge to the pathogen.</title>
        <authorList>
            <person name="Rao C."/>
            <person name="Guyard C."/>
            <person name="Pelaz C."/>
            <person name="Wasserscheid J."/>
            <person name="Bondy-Denomy J."/>
            <person name="Dewar K."/>
            <person name="Ensminger A.W."/>
        </authorList>
    </citation>
    <scope>NUCLEOTIDE SEQUENCE</scope>
    <source>
        <strain evidence="1">Murcia-2001 4983</strain>
        <plasmid evidence="1">Mobile Element-1</plasmid>
    </source>
</reference>
<dbReference type="InterPro" id="IPR027417">
    <property type="entry name" value="P-loop_NTPase"/>
</dbReference>
<organism evidence="1">
    <name type="scientific">Legionella pneumophila</name>
    <dbReference type="NCBI Taxonomy" id="446"/>
    <lineage>
        <taxon>Bacteria</taxon>
        <taxon>Pseudomonadati</taxon>
        <taxon>Pseudomonadota</taxon>
        <taxon>Gammaproteobacteria</taxon>
        <taxon>Legionellales</taxon>
        <taxon>Legionellaceae</taxon>
        <taxon>Legionella</taxon>
    </lineage>
</organism>
<protein>
    <recommendedName>
        <fullName evidence="2">Terminase</fullName>
    </recommendedName>
</protein>
<sequence>MLIKRIDFFEDIFPAYPLQRELFEAFFSGKYRFFIENIHRRFGKDAMFFNLAWLIASMTRGNYLYTLPKIGQAKNVIWEGTDLEGRRWVDLIPKHLLAREPNQSERKIYFTSGSMLHITGADSILGAHLGSNLRGLFMSEFQRTAPNVWDYLRPIINRSKGFACFNYTSFGQCHAHRLRIANLDNPAWHCRKLTVNDTRDNQGNYIFSPEQIEDERKSGMDEDLIQQEYYCDDSVAVKGTYFAEHIQKAREEGRIVPALEIYPSKPVHTSWDLGSKDTNSIWFFQVIGTGENQQFRYFYQHDENYKDIDYYLALLVRIKIQYGFSTYGHHFLPHDVSQTEWTSGKTRLVILLQKGLKVTQVPRLRVIERVQIARSNLNKCWFAEKTCKHGIEALETSRAKYDEKLKAFSADEVHDWASHPSAAFQYGHVGWLDSYNKTQLAQQREYAKYKPLG</sequence>
<evidence type="ECO:0008006" key="2">
    <source>
        <dbReference type="Google" id="ProtNLM"/>
    </source>
</evidence>
<evidence type="ECO:0000313" key="1">
    <source>
        <dbReference type="EMBL" id="ALK43943.1"/>
    </source>
</evidence>
<dbReference type="AlphaFoldDB" id="A0A140AYP6"/>
<dbReference type="RefSeq" id="WP_061515198.1">
    <property type="nucleotide sequence ID" value="NZ_KQ973600.1"/>
</dbReference>
<accession>A0A140AYP6</accession>
<geneLocation type="plasmid" evidence="1">
    <name>Mobile Element-1</name>
</geneLocation>